<dbReference type="EnsemblMetazoa" id="ACOM041984-RA">
    <property type="protein sequence ID" value="ACOM041984-PA.1"/>
    <property type="gene ID" value="ACOM041984"/>
</dbReference>
<evidence type="ECO:0000313" key="2">
    <source>
        <dbReference type="EnsemblMetazoa" id="ACOM041984-PA.1"/>
    </source>
</evidence>
<dbReference type="Proteomes" id="UP000075882">
    <property type="component" value="Unassembled WGS sequence"/>
</dbReference>
<evidence type="ECO:0000256" key="1">
    <source>
        <dbReference type="SAM" id="MobiDB-lite"/>
    </source>
</evidence>
<organism evidence="2">
    <name type="scientific">Anopheles coluzzii</name>
    <name type="common">African malaria mosquito</name>
    <dbReference type="NCBI Taxonomy" id="1518534"/>
    <lineage>
        <taxon>Eukaryota</taxon>
        <taxon>Metazoa</taxon>
        <taxon>Ecdysozoa</taxon>
        <taxon>Arthropoda</taxon>
        <taxon>Hexapoda</taxon>
        <taxon>Insecta</taxon>
        <taxon>Pterygota</taxon>
        <taxon>Neoptera</taxon>
        <taxon>Endopterygota</taxon>
        <taxon>Diptera</taxon>
        <taxon>Nematocera</taxon>
        <taxon>Culicoidea</taxon>
        <taxon>Culicidae</taxon>
        <taxon>Anophelinae</taxon>
        <taxon>Anopheles</taxon>
    </lineage>
</organism>
<proteinExistence type="predicted"/>
<name>A0A8W7Q2I3_ANOCL</name>
<reference evidence="2" key="1">
    <citation type="submission" date="2022-08" db="UniProtKB">
        <authorList>
            <consortium name="EnsemblMetazoa"/>
        </authorList>
    </citation>
    <scope>IDENTIFICATION</scope>
</reference>
<sequence length="128" mass="14255">MGKNSRTSGEGERDHHRRPGIVTLRARAAGREHHREMLGQCLELCRLGHLLLLLLLQDRKKDDAMPEVVLKIDYRFDFLPCWSAGAVLSLGPGGTQLPVVVSPLSFWCQVTQRPTPLAATLHRAAKLV</sequence>
<dbReference type="AlphaFoldDB" id="A0A8W7Q2I3"/>
<protein>
    <submittedName>
        <fullName evidence="2">Uncharacterized protein</fullName>
    </submittedName>
</protein>
<accession>A0A8W7Q2I3</accession>
<feature type="region of interest" description="Disordered" evidence="1">
    <location>
        <begin position="1"/>
        <end position="20"/>
    </location>
</feature>